<name>A0AAD7B291_9AGAR</name>
<gene>
    <name evidence="2" type="ORF">FB45DRAFT_1129169</name>
</gene>
<sequence>MSSESPEQVYLALIASSNPTDAETVTSLSSTNLKINPSHPPSSLASGSFPTLGHPVSEALVQTKWVGKRFHSEDDVEPVVVRDEQGNLVWCEDWGRAGAVNSTVWCLLPW</sequence>
<comment type="caution">
    <text evidence="2">The sequence shown here is derived from an EMBL/GenBank/DDBJ whole genome shotgun (WGS) entry which is preliminary data.</text>
</comment>
<evidence type="ECO:0000313" key="2">
    <source>
        <dbReference type="EMBL" id="KAJ7608558.1"/>
    </source>
</evidence>
<evidence type="ECO:0000313" key="3">
    <source>
        <dbReference type="Proteomes" id="UP001221142"/>
    </source>
</evidence>
<reference evidence="2" key="1">
    <citation type="submission" date="2023-03" db="EMBL/GenBank/DDBJ databases">
        <title>Massive genome expansion in bonnet fungi (Mycena s.s.) driven by repeated elements and novel gene families across ecological guilds.</title>
        <authorList>
            <consortium name="Lawrence Berkeley National Laboratory"/>
            <person name="Harder C.B."/>
            <person name="Miyauchi S."/>
            <person name="Viragh M."/>
            <person name="Kuo A."/>
            <person name="Thoen E."/>
            <person name="Andreopoulos B."/>
            <person name="Lu D."/>
            <person name="Skrede I."/>
            <person name="Drula E."/>
            <person name="Henrissat B."/>
            <person name="Morin E."/>
            <person name="Kohler A."/>
            <person name="Barry K."/>
            <person name="LaButti K."/>
            <person name="Morin E."/>
            <person name="Salamov A."/>
            <person name="Lipzen A."/>
            <person name="Mereny Z."/>
            <person name="Hegedus B."/>
            <person name="Baldrian P."/>
            <person name="Stursova M."/>
            <person name="Weitz H."/>
            <person name="Taylor A."/>
            <person name="Grigoriev I.V."/>
            <person name="Nagy L.G."/>
            <person name="Martin F."/>
            <person name="Kauserud H."/>
        </authorList>
    </citation>
    <scope>NUCLEOTIDE SEQUENCE</scope>
    <source>
        <strain evidence="2">9284</strain>
    </source>
</reference>
<protein>
    <recommendedName>
        <fullName evidence="1">GXWXG domain-containing protein</fullName>
    </recommendedName>
</protein>
<dbReference type="Proteomes" id="UP001221142">
    <property type="component" value="Unassembled WGS sequence"/>
</dbReference>
<feature type="domain" description="GXWXG" evidence="1">
    <location>
        <begin position="47"/>
        <end position="86"/>
    </location>
</feature>
<dbReference type="Pfam" id="PF14231">
    <property type="entry name" value="GXWXG"/>
    <property type="match status" value="1"/>
</dbReference>
<accession>A0AAD7B291</accession>
<keyword evidence="3" id="KW-1185">Reference proteome</keyword>
<dbReference type="AlphaFoldDB" id="A0AAD7B291"/>
<organism evidence="2 3">
    <name type="scientific">Roridomyces roridus</name>
    <dbReference type="NCBI Taxonomy" id="1738132"/>
    <lineage>
        <taxon>Eukaryota</taxon>
        <taxon>Fungi</taxon>
        <taxon>Dikarya</taxon>
        <taxon>Basidiomycota</taxon>
        <taxon>Agaricomycotina</taxon>
        <taxon>Agaricomycetes</taxon>
        <taxon>Agaricomycetidae</taxon>
        <taxon>Agaricales</taxon>
        <taxon>Marasmiineae</taxon>
        <taxon>Mycenaceae</taxon>
        <taxon>Roridomyces</taxon>
    </lineage>
</organism>
<dbReference type="InterPro" id="IPR025951">
    <property type="entry name" value="GXWXG_dom"/>
</dbReference>
<proteinExistence type="predicted"/>
<dbReference type="EMBL" id="JARKIF010000044">
    <property type="protein sequence ID" value="KAJ7608558.1"/>
    <property type="molecule type" value="Genomic_DNA"/>
</dbReference>
<dbReference type="Gene3D" id="2.40.128.580">
    <property type="entry name" value="GXWXG domain"/>
    <property type="match status" value="1"/>
</dbReference>
<evidence type="ECO:0000259" key="1">
    <source>
        <dbReference type="Pfam" id="PF14231"/>
    </source>
</evidence>